<dbReference type="InterPro" id="IPR032466">
    <property type="entry name" value="Metal_Hydrolase"/>
</dbReference>
<sequence length="337" mass="34220">MTNSSRAGPDGPCGHVVDVHAHAVPAGLLDALRTCPSPEVGTGRRLRFGPRWTSPMPQALTDVAARLAEMDRRGVDLQVVSPWIELSPGELAPAAAAAFLRLLNDGMAELAAAHPGRLRALALLDRGDPAAAAAELLRTAGRPGVAGAELPAGGPGEALHDPAWDRLWAAASECGSFVLLHPWGAASPAGLAVPGLGDIVDNPAQTTSVAGAMALTGVFDRFAGLRLCVVHGGGFLPYQAGRFDAIGRARPGGERGRPPSAALRRLYYDSLTHSPGSLSFLAGFAGADRVLLGSDFPFPTGDPAAVEAVSAAPALTPAARAAILGGNACGLLGECAS</sequence>
<evidence type="ECO:0000313" key="4">
    <source>
        <dbReference type="Proteomes" id="UP000248544"/>
    </source>
</evidence>
<comment type="caution">
    <text evidence="3">The sequence shown here is derived from an EMBL/GenBank/DDBJ whole genome shotgun (WGS) entry which is preliminary data.</text>
</comment>
<keyword evidence="1" id="KW-0456">Lyase</keyword>
<proteinExistence type="predicted"/>
<dbReference type="EMBL" id="POUA01000327">
    <property type="protein sequence ID" value="PZG31356.1"/>
    <property type="molecule type" value="Genomic_DNA"/>
</dbReference>
<reference evidence="3 4" key="1">
    <citation type="submission" date="2018-01" db="EMBL/GenBank/DDBJ databases">
        <title>Draft genome sequence of Sphaerisporangium sp. 7K107.</title>
        <authorList>
            <person name="Sahin N."/>
            <person name="Saygin H."/>
            <person name="Ay H."/>
        </authorList>
    </citation>
    <scope>NUCLEOTIDE SEQUENCE [LARGE SCALE GENOMIC DNA]</scope>
    <source>
        <strain evidence="3 4">7K107</strain>
    </source>
</reference>
<evidence type="ECO:0000259" key="2">
    <source>
        <dbReference type="Pfam" id="PF04909"/>
    </source>
</evidence>
<dbReference type="Gene3D" id="3.20.20.140">
    <property type="entry name" value="Metal-dependent hydrolases"/>
    <property type="match status" value="1"/>
</dbReference>
<gene>
    <name evidence="3" type="ORF">C1I98_30195</name>
</gene>
<feature type="domain" description="Amidohydrolase-related" evidence="2">
    <location>
        <begin position="17"/>
        <end position="331"/>
    </location>
</feature>
<dbReference type="GO" id="GO:0019748">
    <property type="term" value="P:secondary metabolic process"/>
    <property type="evidence" value="ECO:0007669"/>
    <property type="project" value="TreeGrafter"/>
</dbReference>
<evidence type="ECO:0000313" key="3">
    <source>
        <dbReference type="EMBL" id="PZG31356.1"/>
    </source>
</evidence>
<accession>A0A2W2F325</accession>
<organism evidence="3 4">
    <name type="scientific">Spongiactinospora gelatinilytica</name>
    <dbReference type="NCBI Taxonomy" id="2666298"/>
    <lineage>
        <taxon>Bacteria</taxon>
        <taxon>Bacillati</taxon>
        <taxon>Actinomycetota</taxon>
        <taxon>Actinomycetes</taxon>
        <taxon>Streptosporangiales</taxon>
        <taxon>Streptosporangiaceae</taxon>
        <taxon>Spongiactinospora</taxon>
    </lineage>
</organism>
<name>A0A2W2F325_9ACTN</name>
<dbReference type="InterPro" id="IPR006680">
    <property type="entry name" value="Amidohydro-rel"/>
</dbReference>
<dbReference type="GO" id="GO:0016831">
    <property type="term" value="F:carboxy-lyase activity"/>
    <property type="evidence" value="ECO:0007669"/>
    <property type="project" value="InterPro"/>
</dbReference>
<dbReference type="AlphaFoldDB" id="A0A2W2F325"/>
<dbReference type="InterPro" id="IPR032465">
    <property type="entry name" value="ACMSD"/>
</dbReference>
<dbReference type="RefSeq" id="WP_111170792.1">
    <property type="nucleotide sequence ID" value="NZ_POUA01000327.1"/>
</dbReference>
<evidence type="ECO:0000256" key="1">
    <source>
        <dbReference type="ARBA" id="ARBA00023239"/>
    </source>
</evidence>
<dbReference type="GO" id="GO:0016787">
    <property type="term" value="F:hydrolase activity"/>
    <property type="evidence" value="ECO:0007669"/>
    <property type="project" value="UniProtKB-KW"/>
</dbReference>
<dbReference type="SUPFAM" id="SSF51556">
    <property type="entry name" value="Metallo-dependent hydrolases"/>
    <property type="match status" value="1"/>
</dbReference>
<keyword evidence="4" id="KW-1185">Reference proteome</keyword>
<dbReference type="PANTHER" id="PTHR21240:SF28">
    <property type="entry name" value="ISO-OROTATE DECARBOXYLASE (EUROFUNG)"/>
    <property type="match status" value="1"/>
</dbReference>
<dbReference type="GO" id="GO:0005737">
    <property type="term" value="C:cytoplasm"/>
    <property type="evidence" value="ECO:0007669"/>
    <property type="project" value="TreeGrafter"/>
</dbReference>
<protein>
    <submittedName>
        <fullName evidence="3">Amidohydrolase</fullName>
    </submittedName>
</protein>
<dbReference type="PANTHER" id="PTHR21240">
    <property type="entry name" value="2-AMINO-3-CARBOXYLMUCONATE-6-SEMIALDEHYDE DECARBOXYLASE"/>
    <property type="match status" value="1"/>
</dbReference>
<dbReference type="Proteomes" id="UP000248544">
    <property type="component" value="Unassembled WGS sequence"/>
</dbReference>
<dbReference type="Pfam" id="PF04909">
    <property type="entry name" value="Amidohydro_2"/>
    <property type="match status" value="1"/>
</dbReference>
<keyword evidence="3" id="KW-0378">Hydrolase</keyword>